<evidence type="ECO:0000256" key="5">
    <source>
        <dbReference type="ARBA" id="ARBA00022723"/>
    </source>
</evidence>
<dbReference type="GeneID" id="98650417"/>
<evidence type="ECO:0000313" key="15">
    <source>
        <dbReference type="Proteomes" id="UP000322887"/>
    </source>
</evidence>
<evidence type="ECO:0000256" key="3">
    <source>
        <dbReference type="ARBA" id="ARBA00012982"/>
    </source>
</evidence>
<dbReference type="PANTHER" id="PTHR12589:SF7">
    <property type="entry name" value="6-PYRUVOYL TETRAHYDROBIOPTERIN SYNTHASE"/>
    <property type="match status" value="1"/>
</dbReference>
<dbReference type="AlphaFoldDB" id="A0A3D3RE92"/>
<dbReference type="Proteomes" id="UP000322887">
    <property type="component" value="Chromosome"/>
</dbReference>
<proteinExistence type="inferred from homology"/>
<feature type="binding site" evidence="11">
    <location>
        <position position="30"/>
    </location>
    <ligand>
        <name>Zn(2+)</name>
        <dbReference type="ChEBI" id="CHEBI:29105"/>
    </ligand>
</feature>
<accession>A0A3D3RE92</accession>
<evidence type="ECO:0000256" key="2">
    <source>
        <dbReference type="ARBA" id="ARBA00008900"/>
    </source>
</evidence>
<evidence type="ECO:0000256" key="8">
    <source>
        <dbReference type="ARBA" id="ARBA00031449"/>
    </source>
</evidence>
<evidence type="ECO:0000313" key="13">
    <source>
        <dbReference type="EMBL" id="QEG20101.1"/>
    </source>
</evidence>
<dbReference type="Gene3D" id="3.30.479.10">
    <property type="entry name" value="6-pyruvoyl tetrahydropterin synthase/QueD"/>
    <property type="match status" value="1"/>
</dbReference>
<comment type="pathway">
    <text evidence="1">Purine metabolism; 7-cyano-7-deazaguanine biosynthesis.</text>
</comment>
<evidence type="ECO:0000256" key="7">
    <source>
        <dbReference type="ARBA" id="ARBA00023239"/>
    </source>
</evidence>
<feature type="binding site" evidence="11">
    <location>
        <position position="15"/>
    </location>
    <ligand>
        <name>Zn(2+)</name>
        <dbReference type="ChEBI" id="CHEBI:29105"/>
    </ligand>
</feature>
<reference evidence="13 15" key="2">
    <citation type="submission" date="2019-08" db="EMBL/GenBank/DDBJ databases">
        <title>Deep-cultivation of Planctomycetes and their phenomic and genomic characterization uncovers novel biology.</title>
        <authorList>
            <person name="Wiegand S."/>
            <person name="Jogler M."/>
            <person name="Boedeker C."/>
            <person name="Pinto D."/>
            <person name="Vollmers J."/>
            <person name="Rivas-Marin E."/>
            <person name="Kohn T."/>
            <person name="Peeters S.H."/>
            <person name="Heuer A."/>
            <person name="Rast P."/>
            <person name="Oberbeckmann S."/>
            <person name="Bunk B."/>
            <person name="Jeske O."/>
            <person name="Meyerdierks A."/>
            <person name="Storesund J.E."/>
            <person name="Kallscheuer N."/>
            <person name="Luecker S."/>
            <person name="Lage O.M."/>
            <person name="Pohl T."/>
            <person name="Merkel B.J."/>
            <person name="Hornburger P."/>
            <person name="Mueller R.-W."/>
            <person name="Bruemmer F."/>
            <person name="Labrenz M."/>
            <person name="Spormann A.M."/>
            <person name="Op den Camp H."/>
            <person name="Overmann J."/>
            <person name="Amann R."/>
            <person name="Jetten M.S.M."/>
            <person name="Mascher T."/>
            <person name="Medema M.H."/>
            <person name="Devos D.P."/>
            <person name="Kaster A.-K."/>
            <person name="Ovreas L."/>
            <person name="Rohde M."/>
            <person name="Galperin M.Y."/>
            <person name="Jogler C."/>
        </authorList>
    </citation>
    <scope>NUCLEOTIDE SEQUENCE [LARGE SCALE GENOMIC DNA]</scope>
    <source>
        <strain evidence="13 15">DSM 8797</strain>
    </source>
</reference>
<keyword evidence="15" id="KW-1185">Reference proteome</keyword>
<accession>A0A517XKN6</accession>
<dbReference type="InterPro" id="IPR007115">
    <property type="entry name" value="6-PTP_synth/QueD"/>
</dbReference>
<dbReference type="Pfam" id="PF01242">
    <property type="entry name" value="PTPS"/>
    <property type="match status" value="1"/>
</dbReference>
<evidence type="ECO:0000256" key="4">
    <source>
        <dbReference type="ARBA" id="ARBA00018141"/>
    </source>
</evidence>
<feature type="binding site" evidence="11">
    <location>
        <position position="28"/>
    </location>
    <ligand>
        <name>Zn(2+)</name>
        <dbReference type="ChEBI" id="CHEBI:29105"/>
    </ligand>
</feature>
<dbReference type="PIRSF" id="PIRSF006113">
    <property type="entry name" value="PTP_synth"/>
    <property type="match status" value="1"/>
</dbReference>
<dbReference type="EMBL" id="CP042910">
    <property type="protein sequence ID" value="QEG20101.1"/>
    <property type="molecule type" value="Genomic_DNA"/>
</dbReference>
<evidence type="ECO:0000313" key="14">
    <source>
        <dbReference type="Proteomes" id="UP000263642"/>
    </source>
</evidence>
<evidence type="ECO:0000256" key="10">
    <source>
        <dbReference type="PIRSR" id="PIRSR006113-1"/>
    </source>
</evidence>
<dbReference type="EMBL" id="DQAY01000160">
    <property type="protein sequence ID" value="HCO26432.1"/>
    <property type="molecule type" value="Genomic_DNA"/>
</dbReference>
<comment type="similarity">
    <text evidence="2">Belongs to the PTPS family. QueD subfamily.</text>
</comment>
<organism evidence="12 14">
    <name type="scientific">Gimesia maris</name>
    <dbReference type="NCBI Taxonomy" id="122"/>
    <lineage>
        <taxon>Bacteria</taxon>
        <taxon>Pseudomonadati</taxon>
        <taxon>Planctomycetota</taxon>
        <taxon>Planctomycetia</taxon>
        <taxon>Planctomycetales</taxon>
        <taxon>Planctomycetaceae</taxon>
        <taxon>Gimesia</taxon>
    </lineage>
</organism>
<name>A0A3D3RE92_9PLAN</name>
<dbReference type="PANTHER" id="PTHR12589">
    <property type="entry name" value="PYRUVOYL TETRAHYDROBIOPTERIN SYNTHASE"/>
    <property type="match status" value="1"/>
</dbReference>
<dbReference type="EC" id="4.1.2.50" evidence="3"/>
<keyword evidence="7 13" id="KW-0456">Lyase</keyword>
<evidence type="ECO:0000256" key="6">
    <source>
        <dbReference type="ARBA" id="ARBA00022833"/>
    </source>
</evidence>
<evidence type="ECO:0000256" key="9">
    <source>
        <dbReference type="ARBA" id="ARBA00048807"/>
    </source>
</evidence>
<gene>
    <name evidence="13" type="primary">queD_2</name>
    <name evidence="12" type="ORF">DIT97_26720</name>
    <name evidence="13" type="ORF">GmarT_60100</name>
</gene>
<dbReference type="SUPFAM" id="SSF55620">
    <property type="entry name" value="Tetrahydrobiopterin biosynthesis enzymes-like"/>
    <property type="match status" value="1"/>
</dbReference>
<keyword evidence="6 11" id="KW-0862">Zinc</keyword>
<dbReference type="GO" id="GO:0046872">
    <property type="term" value="F:metal ion binding"/>
    <property type="evidence" value="ECO:0007669"/>
    <property type="project" value="UniProtKB-KW"/>
</dbReference>
<dbReference type="InterPro" id="IPR038418">
    <property type="entry name" value="6-PTP_synth/QueD_sf"/>
</dbReference>
<sequence length="166" mass="19089">MGMTIMRRIKFNAGHRLFRHEGKCQFFHGHNYVADFYVTGPDTDAVGRIIDFAHLKSLLKGWIDENWDHGFLLNIEDENGLNAIRMVEPTKYFVLPYNPTAENMARYLLDEVCPNLLNDLGVQAVKVVIWETEESCAEATIDQKDKSEHSLLDAFQTDSFPTGLHW</sequence>
<comment type="cofactor">
    <cofactor evidence="11">
        <name>Zn(2+)</name>
        <dbReference type="ChEBI" id="CHEBI:29105"/>
    </cofactor>
    <text evidence="11">Binds 1 zinc ion per subunit.</text>
</comment>
<evidence type="ECO:0000256" key="1">
    <source>
        <dbReference type="ARBA" id="ARBA00005061"/>
    </source>
</evidence>
<dbReference type="GO" id="GO:0070497">
    <property type="term" value="F:6-carboxytetrahydropterin synthase activity"/>
    <property type="evidence" value="ECO:0007669"/>
    <property type="project" value="UniProtKB-EC"/>
</dbReference>
<feature type="active site" description="Charge relay system" evidence="10">
    <location>
        <position position="131"/>
    </location>
</feature>
<comment type="catalytic activity">
    <reaction evidence="9">
        <text>7,8-dihydroneopterin 3'-triphosphate + H2O = 6-carboxy-5,6,7,8-tetrahydropterin + triphosphate + acetaldehyde + 2 H(+)</text>
        <dbReference type="Rhea" id="RHEA:27966"/>
        <dbReference type="ChEBI" id="CHEBI:15343"/>
        <dbReference type="ChEBI" id="CHEBI:15377"/>
        <dbReference type="ChEBI" id="CHEBI:15378"/>
        <dbReference type="ChEBI" id="CHEBI:18036"/>
        <dbReference type="ChEBI" id="CHEBI:58462"/>
        <dbReference type="ChEBI" id="CHEBI:61032"/>
        <dbReference type="EC" id="4.1.2.50"/>
    </reaction>
</comment>
<evidence type="ECO:0000313" key="12">
    <source>
        <dbReference type="EMBL" id="HCO26432.1"/>
    </source>
</evidence>
<evidence type="ECO:0000256" key="11">
    <source>
        <dbReference type="PIRSR" id="PIRSR006113-2"/>
    </source>
</evidence>
<reference evidence="12 14" key="1">
    <citation type="journal article" date="2018" name="Nat. Biotechnol.">
        <title>A standardized bacterial taxonomy based on genome phylogeny substantially revises the tree of life.</title>
        <authorList>
            <person name="Parks D.H."/>
            <person name="Chuvochina M."/>
            <person name="Waite D.W."/>
            <person name="Rinke C."/>
            <person name="Skarshewski A."/>
            <person name="Chaumeil P.A."/>
            <person name="Hugenholtz P."/>
        </authorList>
    </citation>
    <scope>NUCLEOTIDE SEQUENCE [LARGE SCALE GENOMIC DNA]</scope>
    <source>
        <strain evidence="12">UBA9375</strain>
    </source>
</reference>
<feature type="active site" description="Proton acceptor" evidence="10">
    <location>
        <position position="24"/>
    </location>
</feature>
<dbReference type="RefSeq" id="WP_002644989.1">
    <property type="nucleotide sequence ID" value="NZ_CAXAST010000010.1"/>
</dbReference>
<dbReference type="UniPathway" id="UPA00391"/>
<keyword evidence="5 11" id="KW-0479">Metal-binding</keyword>
<dbReference type="Proteomes" id="UP000263642">
    <property type="component" value="Unassembled WGS sequence"/>
</dbReference>
<protein>
    <recommendedName>
        <fullName evidence="4">6-carboxy-5,6,7,8-tetrahydropterin synthase</fullName>
        <ecNumber evidence="3">4.1.2.50</ecNumber>
    </recommendedName>
    <alternativeName>
        <fullName evidence="8">Queuosine biosynthesis protein QueD</fullName>
    </alternativeName>
</protein>
<feature type="active site" description="Charge relay system" evidence="10">
    <location>
        <position position="69"/>
    </location>
</feature>